<dbReference type="Proteomes" id="UP000241203">
    <property type="component" value="Unassembled WGS sequence"/>
</dbReference>
<dbReference type="EMBL" id="PYAU01000001">
    <property type="protein sequence ID" value="PSL38756.1"/>
    <property type="molecule type" value="Genomic_DNA"/>
</dbReference>
<dbReference type="AlphaFoldDB" id="A0A2P8GXQ9"/>
<name>A0A2P8GXQ9_9MICO</name>
<evidence type="ECO:0008006" key="3">
    <source>
        <dbReference type="Google" id="ProtNLM"/>
    </source>
</evidence>
<evidence type="ECO:0000313" key="2">
    <source>
        <dbReference type="Proteomes" id="UP000241203"/>
    </source>
</evidence>
<accession>A0A2P8GXQ9</accession>
<gene>
    <name evidence="1" type="ORF">CLV49_2385</name>
</gene>
<comment type="caution">
    <text evidence="1">The sequence shown here is derived from an EMBL/GenBank/DDBJ whole genome shotgun (WGS) entry which is preliminary data.</text>
</comment>
<organism evidence="1 2">
    <name type="scientific">Labedella gwakjiensis</name>
    <dbReference type="NCBI Taxonomy" id="390269"/>
    <lineage>
        <taxon>Bacteria</taxon>
        <taxon>Bacillati</taxon>
        <taxon>Actinomycetota</taxon>
        <taxon>Actinomycetes</taxon>
        <taxon>Micrococcales</taxon>
        <taxon>Microbacteriaceae</taxon>
        <taxon>Labedella</taxon>
    </lineage>
</organism>
<evidence type="ECO:0000313" key="1">
    <source>
        <dbReference type="EMBL" id="PSL38756.1"/>
    </source>
</evidence>
<protein>
    <recommendedName>
        <fullName evidence="3">Transcriptional regulator, AbiEi antitoxin, Type IV TA system</fullName>
    </recommendedName>
</protein>
<sequence length="312" mass="34281">MESDEHRLIRRRDRIAMGDSTADLDRALRRAELMTIAPGTYITGEDWRELGPDRRYRLRVLAAVERVSSDPVVSHFSAASLWGMDVWGGWPTTVDVLAAPGRGRSSGSFRRHGTDAARHEVTRLGEILLTTPAQTVMDIATIVPFADAVVTADSALRARPDAGALVTREELQSAAERIEGTPGSRRAAAVAAFASSLAESPLESFSRVRMSEEGFPPPILQHPFVLQNGAVARVDFWWPDFGVIGEADGAGKYGDDSTARVAVLAEKRREDELRRTVDGFARWSHADALSRHRLVYILRNAGLVSGRRRAFP</sequence>
<reference evidence="1 2" key="1">
    <citation type="submission" date="2018-03" db="EMBL/GenBank/DDBJ databases">
        <title>Genomic Encyclopedia of Archaeal and Bacterial Type Strains, Phase II (KMG-II): from individual species to whole genera.</title>
        <authorList>
            <person name="Goeker M."/>
        </authorList>
    </citation>
    <scope>NUCLEOTIDE SEQUENCE [LARGE SCALE GENOMIC DNA]</scope>
    <source>
        <strain evidence="1 2">DSM 21548</strain>
    </source>
</reference>
<proteinExistence type="predicted"/>